<accession>A0A0E9RAA1</accession>
<reference evidence="1" key="1">
    <citation type="submission" date="2014-11" db="EMBL/GenBank/DDBJ databases">
        <authorList>
            <person name="Amaro Gonzalez C."/>
        </authorList>
    </citation>
    <scope>NUCLEOTIDE SEQUENCE</scope>
</reference>
<reference evidence="1" key="2">
    <citation type="journal article" date="2015" name="Fish Shellfish Immunol.">
        <title>Early steps in the European eel (Anguilla anguilla)-Vibrio vulnificus interaction in the gills: Role of the RtxA13 toxin.</title>
        <authorList>
            <person name="Callol A."/>
            <person name="Pajuelo D."/>
            <person name="Ebbesson L."/>
            <person name="Teles M."/>
            <person name="MacKenzie S."/>
            <person name="Amaro C."/>
        </authorList>
    </citation>
    <scope>NUCLEOTIDE SEQUENCE</scope>
</reference>
<protein>
    <submittedName>
        <fullName evidence="1">Uncharacterized protein</fullName>
    </submittedName>
</protein>
<proteinExistence type="predicted"/>
<evidence type="ECO:0000313" key="1">
    <source>
        <dbReference type="EMBL" id="JAH25243.1"/>
    </source>
</evidence>
<sequence>MTYGFYFIEYGAFFSGGFISLDTAN</sequence>
<name>A0A0E9RAA1_ANGAN</name>
<dbReference type="AlphaFoldDB" id="A0A0E9RAA1"/>
<dbReference type="EMBL" id="GBXM01083334">
    <property type="protein sequence ID" value="JAH25243.1"/>
    <property type="molecule type" value="Transcribed_RNA"/>
</dbReference>
<organism evidence="1">
    <name type="scientific">Anguilla anguilla</name>
    <name type="common">European freshwater eel</name>
    <name type="synonym">Muraena anguilla</name>
    <dbReference type="NCBI Taxonomy" id="7936"/>
    <lineage>
        <taxon>Eukaryota</taxon>
        <taxon>Metazoa</taxon>
        <taxon>Chordata</taxon>
        <taxon>Craniata</taxon>
        <taxon>Vertebrata</taxon>
        <taxon>Euteleostomi</taxon>
        <taxon>Actinopterygii</taxon>
        <taxon>Neopterygii</taxon>
        <taxon>Teleostei</taxon>
        <taxon>Anguilliformes</taxon>
        <taxon>Anguillidae</taxon>
        <taxon>Anguilla</taxon>
    </lineage>
</organism>